<dbReference type="AlphaFoldDB" id="A0A074W267"/>
<protein>
    <submittedName>
        <fullName evidence="3">Uncharacterized protein</fullName>
    </submittedName>
</protein>
<feature type="coiled-coil region" evidence="1">
    <location>
        <begin position="34"/>
        <end position="79"/>
    </location>
</feature>
<accession>A0A074W267</accession>
<gene>
    <name evidence="3" type="ORF">M437DRAFT_63064</name>
</gene>
<feature type="region of interest" description="Disordered" evidence="2">
    <location>
        <begin position="308"/>
        <end position="358"/>
    </location>
</feature>
<dbReference type="HOGENOM" id="CLU_773805_0_0_1"/>
<evidence type="ECO:0000256" key="1">
    <source>
        <dbReference type="SAM" id="Coils"/>
    </source>
</evidence>
<keyword evidence="1" id="KW-0175">Coiled coil</keyword>
<evidence type="ECO:0000313" key="3">
    <source>
        <dbReference type="EMBL" id="KEQ66898.1"/>
    </source>
</evidence>
<dbReference type="EMBL" id="KL584825">
    <property type="protein sequence ID" value="KEQ66898.1"/>
    <property type="molecule type" value="Genomic_DNA"/>
</dbReference>
<feature type="compositionally biased region" description="Basic and acidic residues" evidence="2">
    <location>
        <begin position="256"/>
        <end position="268"/>
    </location>
</feature>
<proteinExistence type="predicted"/>
<feature type="compositionally biased region" description="Polar residues" evidence="2">
    <location>
        <begin position="236"/>
        <end position="255"/>
    </location>
</feature>
<dbReference type="STRING" id="1043003.A0A074W267"/>
<dbReference type="GeneID" id="63917561"/>
<sequence length="358" mass="39820">MTQDSDADIGLCGKTNQDLRTFSESHAQHICTTEHRLKESLVNQTNTLEALRQDLVSDREDAKQDLETIRENHDQHVLNTEERLKECLVNRTDTLEAFRSSEKCVEQELSSVRDTLNVLKEVVTTRLPAKEDQPEVVEERSATLSYAQIAEINYDPSDGAAVASEVDVHLQSQGTQTLQSIGGVAQACNDTDLETMSSNGKRVDDRAKALEKLAEMYSNAICPMALADLLRPYMGSTSPSLERSQEPSVSPTRSRAISEEKPAQQVLGREEVRIEARSGLDREKGQKKSKSIHRVDLVGVFGPKQLLSSTPSLISNSGGPVHGQKAQKRKCEASEIPQSRADLLQQQQQQAYRKKQRK</sequence>
<dbReference type="Proteomes" id="UP000030672">
    <property type="component" value="Unassembled WGS sequence"/>
</dbReference>
<feature type="compositionally biased region" description="Polar residues" evidence="2">
    <location>
        <begin position="308"/>
        <end position="318"/>
    </location>
</feature>
<keyword evidence="4" id="KW-1185">Reference proteome</keyword>
<feature type="region of interest" description="Disordered" evidence="2">
    <location>
        <begin position="236"/>
        <end position="268"/>
    </location>
</feature>
<evidence type="ECO:0000313" key="4">
    <source>
        <dbReference type="Proteomes" id="UP000030672"/>
    </source>
</evidence>
<evidence type="ECO:0000256" key="2">
    <source>
        <dbReference type="SAM" id="MobiDB-lite"/>
    </source>
</evidence>
<name>A0A074W267_AURM1</name>
<dbReference type="RefSeq" id="XP_040883921.1">
    <property type="nucleotide sequence ID" value="XM_041024188.1"/>
</dbReference>
<organism evidence="3 4">
    <name type="scientific">Aureobasidium melanogenum (strain CBS 110374)</name>
    <name type="common">Aureobasidium pullulans var. melanogenum</name>
    <dbReference type="NCBI Taxonomy" id="1043003"/>
    <lineage>
        <taxon>Eukaryota</taxon>
        <taxon>Fungi</taxon>
        <taxon>Dikarya</taxon>
        <taxon>Ascomycota</taxon>
        <taxon>Pezizomycotina</taxon>
        <taxon>Dothideomycetes</taxon>
        <taxon>Dothideomycetidae</taxon>
        <taxon>Dothideales</taxon>
        <taxon>Saccotheciaceae</taxon>
        <taxon>Aureobasidium</taxon>
    </lineage>
</organism>
<reference evidence="3 4" key="1">
    <citation type="journal article" date="2014" name="BMC Genomics">
        <title>Genome sequencing of four Aureobasidium pullulans varieties: biotechnological potential, stress tolerance, and description of new species.</title>
        <authorList>
            <person name="Gostin Ar C."/>
            <person name="Ohm R.A."/>
            <person name="Kogej T."/>
            <person name="Sonjak S."/>
            <person name="Turk M."/>
            <person name="Zajc J."/>
            <person name="Zalar P."/>
            <person name="Grube M."/>
            <person name="Sun H."/>
            <person name="Han J."/>
            <person name="Sharma A."/>
            <person name="Chiniquy J."/>
            <person name="Ngan C.Y."/>
            <person name="Lipzen A."/>
            <person name="Barry K."/>
            <person name="Grigoriev I.V."/>
            <person name="Gunde-Cimerman N."/>
        </authorList>
    </citation>
    <scope>NUCLEOTIDE SEQUENCE [LARGE SCALE GENOMIC DNA]</scope>
    <source>
        <strain evidence="3 4">CBS 110374</strain>
    </source>
</reference>